<evidence type="ECO:0000313" key="1">
    <source>
        <dbReference type="EMBL" id="TYG94277.1"/>
    </source>
</evidence>
<dbReference type="Proteomes" id="UP000323506">
    <property type="component" value="Chromosome A11"/>
</dbReference>
<accession>A0A5D2EM13</accession>
<dbReference type="EMBL" id="CM017698">
    <property type="protein sequence ID" value="TYG94277.1"/>
    <property type="molecule type" value="Genomic_DNA"/>
</dbReference>
<dbReference type="AlphaFoldDB" id="A0A5D2EM13"/>
<sequence>MPRVRRLGFSKLYFSQPIKKVTHDNLGDSRAADTIRGQMEGRPMTEALLSIEDPWDSALMAASILGTEETLPEFSRTSRGATVFRKP</sequence>
<protein>
    <submittedName>
        <fullName evidence="1">Uncharacterized protein</fullName>
    </submittedName>
</protein>
<proteinExistence type="predicted"/>
<organism evidence="1 2">
    <name type="scientific">Gossypium darwinii</name>
    <name type="common">Darwin's cotton</name>
    <name type="synonym">Gossypium barbadense var. darwinii</name>
    <dbReference type="NCBI Taxonomy" id="34276"/>
    <lineage>
        <taxon>Eukaryota</taxon>
        <taxon>Viridiplantae</taxon>
        <taxon>Streptophyta</taxon>
        <taxon>Embryophyta</taxon>
        <taxon>Tracheophyta</taxon>
        <taxon>Spermatophyta</taxon>
        <taxon>Magnoliopsida</taxon>
        <taxon>eudicotyledons</taxon>
        <taxon>Gunneridae</taxon>
        <taxon>Pentapetalae</taxon>
        <taxon>rosids</taxon>
        <taxon>malvids</taxon>
        <taxon>Malvales</taxon>
        <taxon>Malvaceae</taxon>
        <taxon>Malvoideae</taxon>
        <taxon>Gossypium</taxon>
    </lineage>
</organism>
<keyword evidence="2" id="KW-1185">Reference proteome</keyword>
<evidence type="ECO:0000313" key="2">
    <source>
        <dbReference type="Proteomes" id="UP000323506"/>
    </source>
</evidence>
<gene>
    <name evidence="1" type="ORF">ES288_A11G175300v1</name>
</gene>
<name>A0A5D2EM13_GOSDA</name>
<reference evidence="1 2" key="1">
    <citation type="submission" date="2019-06" db="EMBL/GenBank/DDBJ databases">
        <title>WGS assembly of Gossypium darwinii.</title>
        <authorList>
            <person name="Chen Z.J."/>
            <person name="Sreedasyam A."/>
            <person name="Ando A."/>
            <person name="Song Q."/>
            <person name="De L."/>
            <person name="Hulse-Kemp A."/>
            <person name="Ding M."/>
            <person name="Ye W."/>
            <person name="Kirkbride R."/>
            <person name="Jenkins J."/>
            <person name="Plott C."/>
            <person name="Lovell J."/>
            <person name="Lin Y.-M."/>
            <person name="Vaughn R."/>
            <person name="Liu B."/>
            <person name="Li W."/>
            <person name="Simpson S."/>
            <person name="Scheffler B."/>
            <person name="Saski C."/>
            <person name="Grover C."/>
            <person name="Hu G."/>
            <person name="Conover J."/>
            <person name="Carlson J."/>
            <person name="Shu S."/>
            <person name="Boston L."/>
            <person name="Williams M."/>
            <person name="Peterson D."/>
            <person name="Mcgee K."/>
            <person name="Jones D."/>
            <person name="Wendel J."/>
            <person name="Stelly D."/>
            <person name="Grimwood J."/>
            <person name="Schmutz J."/>
        </authorList>
    </citation>
    <scope>NUCLEOTIDE SEQUENCE [LARGE SCALE GENOMIC DNA]</scope>
    <source>
        <strain evidence="1">1808015.09</strain>
    </source>
</reference>